<name>A0A7H8QMM8_TALRU</name>
<feature type="compositionally biased region" description="Basic and acidic residues" evidence="1">
    <location>
        <begin position="147"/>
        <end position="159"/>
    </location>
</feature>
<feature type="compositionally biased region" description="Polar residues" evidence="1">
    <location>
        <begin position="160"/>
        <end position="177"/>
    </location>
</feature>
<keyword evidence="3" id="KW-1185">Reference proteome</keyword>
<dbReference type="AlphaFoldDB" id="A0A7H8QMM8"/>
<proteinExistence type="predicted"/>
<gene>
    <name evidence="2" type="ORF">TRUGW13939_02218</name>
</gene>
<evidence type="ECO:0000313" key="2">
    <source>
        <dbReference type="EMBL" id="QKX55126.1"/>
    </source>
</evidence>
<evidence type="ECO:0000313" key="3">
    <source>
        <dbReference type="Proteomes" id="UP000509510"/>
    </source>
</evidence>
<dbReference type="KEGG" id="trg:TRUGW13939_02218"/>
<dbReference type="GeneID" id="55989727"/>
<dbReference type="EMBL" id="CP055898">
    <property type="protein sequence ID" value="QKX55126.1"/>
    <property type="molecule type" value="Genomic_DNA"/>
</dbReference>
<dbReference type="Proteomes" id="UP000509510">
    <property type="component" value="Chromosome I"/>
</dbReference>
<organism evidence="2 3">
    <name type="scientific">Talaromyces rugulosus</name>
    <name type="common">Penicillium rugulosum</name>
    <dbReference type="NCBI Taxonomy" id="121627"/>
    <lineage>
        <taxon>Eukaryota</taxon>
        <taxon>Fungi</taxon>
        <taxon>Dikarya</taxon>
        <taxon>Ascomycota</taxon>
        <taxon>Pezizomycotina</taxon>
        <taxon>Eurotiomycetes</taxon>
        <taxon>Eurotiomycetidae</taxon>
        <taxon>Eurotiales</taxon>
        <taxon>Trichocomaceae</taxon>
        <taxon>Talaromyces</taxon>
        <taxon>Talaromyces sect. Islandici</taxon>
    </lineage>
</organism>
<protein>
    <submittedName>
        <fullName evidence="2">Uncharacterized protein</fullName>
    </submittedName>
</protein>
<feature type="region of interest" description="Disordered" evidence="1">
    <location>
        <begin position="136"/>
        <end position="177"/>
    </location>
</feature>
<dbReference type="RefSeq" id="XP_035341305.1">
    <property type="nucleotide sequence ID" value="XM_035485412.1"/>
</dbReference>
<evidence type="ECO:0000256" key="1">
    <source>
        <dbReference type="SAM" id="MobiDB-lite"/>
    </source>
</evidence>
<reference evidence="3" key="1">
    <citation type="submission" date="2020-06" db="EMBL/GenBank/DDBJ databases">
        <title>A chromosome-scale genome assembly of Talaromyces rugulosus W13939.</title>
        <authorList>
            <person name="Wang B."/>
            <person name="Guo L."/>
            <person name="Ye K."/>
            <person name="Wang L."/>
        </authorList>
    </citation>
    <scope>NUCLEOTIDE SEQUENCE [LARGE SCALE GENOMIC DNA]</scope>
    <source>
        <strain evidence="3">W13939</strain>
    </source>
</reference>
<sequence>MVDEVDENSSCHSKARACNDCVGIQTEMLVRKAYEKSSNLPDSRRKVIRSMLALAEKERVLRSSMVHLVAHFLAEYTKSYRDDSIEEWDRFEKSDQCRAMVKKHFSPSHTIPDEPSKKQGGVIPRGITRVMTSLSGVGFPSRSWANNKDDPSPSKKSSGEKANTFSGYYSSSSKPRI</sequence>
<accession>A0A7H8QMM8</accession>
<dbReference type="OrthoDB" id="10545515at2759"/>